<dbReference type="InterPro" id="IPR036397">
    <property type="entry name" value="RNaseH_sf"/>
</dbReference>
<dbReference type="InterPro" id="IPR041588">
    <property type="entry name" value="Integrase_H2C2"/>
</dbReference>
<accession>A0A6A3KVJ3</accession>
<dbReference type="Gene3D" id="1.10.340.70">
    <property type="match status" value="1"/>
</dbReference>
<sequence length="155" mass="17179">MLYYSTGSDDTPRAVVPNDEDLKYRILYESHNVPASGHLGREKTYSSVIRHYWWPKLYKWVKTYVSTCETCQRVKPSPHSAAPLASLPVPSGCCQSMSLDFVFGLPKDSAGNTGVVVFVDCLSKMVHLVAVPDTIDAAGTATLFIDRVFRQHGLP</sequence>
<gene>
    <name evidence="2" type="ORF">PF011_g9591</name>
</gene>
<dbReference type="FunFam" id="1.10.340.70:FF:000001">
    <property type="entry name" value="Retrovirus-related Pol polyprotein from transposon gypsy-like Protein"/>
    <property type="match status" value="1"/>
</dbReference>
<dbReference type="PANTHER" id="PTHR37984:SF5">
    <property type="entry name" value="PROTEIN NYNRIN-LIKE"/>
    <property type="match status" value="1"/>
</dbReference>
<comment type="caution">
    <text evidence="2">The sequence shown here is derived from an EMBL/GenBank/DDBJ whole genome shotgun (WGS) entry which is preliminary data.</text>
</comment>
<dbReference type="SUPFAM" id="SSF53098">
    <property type="entry name" value="Ribonuclease H-like"/>
    <property type="match status" value="1"/>
</dbReference>
<dbReference type="EMBL" id="QXFW01000481">
    <property type="protein sequence ID" value="KAE9010950.1"/>
    <property type="molecule type" value="Genomic_DNA"/>
</dbReference>
<dbReference type="GO" id="GO:0003676">
    <property type="term" value="F:nucleic acid binding"/>
    <property type="evidence" value="ECO:0007669"/>
    <property type="project" value="InterPro"/>
</dbReference>
<evidence type="ECO:0000313" key="3">
    <source>
        <dbReference type="Proteomes" id="UP000460718"/>
    </source>
</evidence>
<dbReference type="InterPro" id="IPR012337">
    <property type="entry name" value="RNaseH-like_sf"/>
</dbReference>
<dbReference type="AlphaFoldDB" id="A0A6A3KVJ3"/>
<dbReference type="Pfam" id="PF17921">
    <property type="entry name" value="Integrase_H2C2"/>
    <property type="match status" value="1"/>
</dbReference>
<evidence type="ECO:0000259" key="1">
    <source>
        <dbReference type="Pfam" id="PF17921"/>
    </source>
</evidence>
<dbReference type="InterPro" id="IPR050951">
    <property type="entry name" value="Retrovirus_Pol_polyprotein"/>
</dbReference>
<dbReference type="Proteomes" id="UP000460718">
    <property type="component" value="Unassembled WGS sequence"/>
</dbReference>
<dbReference type="Gene3D" id="3.30.420.10">
    <property type="entry name" value="Ribonuclease H-like superfamily/Ribonuclease H"/>
    <property type="match status" value="1"/>
</dbReference>
<proteinExistence type="predicted"/>
<organism evidence="2 3">
    <name type="scientific">Phytophthora fragariae</name>
    <dbReference type="NCBI Taxonomy" id="53985"/>
    <lineage>
        <taxon>Eukaryota</taxon>
        <taxon>Sar</taxon>
        <taxon>Stramenopiles</taxon>
        <taxon>Oomycota</taxon>
        <taxon>Peronosporomycetes</taxon>
        <taxon>Peronosporales</taxon>
        <taxon>Peronosporaceae</taxon>
        <taxon>Phytophthora</taxon>
    </lineage>
</organism>
<reference evidence="2 3" key="1">
    <citation type="submission" date="2018-09" db="EMBL/GenBank/DDBJ databases">
        <title>Genomic investigation of the strawberry pathogen Phytophthora fragariae indicates pathogenicity is determined by transcriptional variation in three key races.</title>
        <authorList>
            <person name="Adams T.M."/>
            <person name="Armitage A.D."/>
            <person name="Sobczyk M.K."/>
            <person name="Bates H.J."/>
            <person name="Dunwell J.M."/>
            <person name="Nellist C.F."/>
            <person name="Harrison R.J."/>
        </authorList>
    </citation>
    <scope>NUCLEOTIDE SEQUENCE [LARGE SCALE GENOMIC DNA]</scope>
    <source>
        <strain evidence="2 3">SCRP245</strain>
    </source>
</reference>
<name>A0A6A3KVJ3_9STRA</name>
<protein>
    <recommendedName>
        <fullName evidence="1">Integrase zinc-binding domain-containing protein</fullName>
    </recommendedName>
</protein>
<evidence type="ECO:0000313" key="2">
    <source>
        <dbReference type="EMBL" id="KAE9010950.1"/>
    </source>
</evidence>
<dbReference type="PANTHER" id="PTHR37984">
    <property type="entry name" value="PROTEIN CBG26694"/>
    <property type="match status" value="1"/>
</dbReference>
<feature type="domain" description="Integrase zinc-binding" evidence="1">
    <location>
        <begin position="19"/>
        <end position="77"/>
    </location>
</feature>